<dbReference type="InterPro" id="IPR050131">
    <property type="entry name" value="Peptidase_S8_subtilisin-like"/>
</dbReference>
<accession>A0A5C8HSN3</accession>
<evidence type="ECO:0000256" key="2">
    <source>
        <dbReference type="ARBA" id="ARBA00022670"/>
    </source>
</evidence>
<feature type="transmembrane region" description="Helical" evidence="6">
    <location>
        <begin position="366"/>
        <end position="386"/>
    </location>
</feature>
<keyword evidence="9" id="KW-1185">Reference proteome</keyword>
<dbReference type="AlphaFoldDB" id="A0A5C8HSN3"/>
<dbReference type="PROSITE" id="PS00137">
    <property type="entry name" value="SUBTILASE_HIS"/>
    <property type="match status" value="1"/>
</dbReference>
<evidence type="ECO:0000259" key="7">
    <source>
        <dbReference type="Pfam" id="PF00082"/>
    </source>
</evidence>
<dbReference type="InterPro" id="IPR015500">
    <property type="entry name" value="Peptidase_S8_subtilisin-rel"/>
</dbReference>
<feature type="active site" description="Charge relay system" evidence="5">
    <location>
        <position position="266"/>
    </location>
</feature>
<dbReference type="PRINTS" id="PR00723">
    <property type="entry name" value="SUBTILISIN"/>
</dbReference>
<sequence length="395" mass="39954">MGANIRDMAEAGSCHEGNPSYILLDSGMPTFNAMQVASAWDVSRGSGVTVAIVDSGVNGSDPRLQRALLPGINLVNDGTDPNGWTDLYGHGTAIAGQIAARPSDASTLTGLAPNVKILPVRVYAATDEQTAEAGHGLTTDRLVAGIRAAADAGAQIINVSISNESASDEIDQAVAYATSKGSLVVASAGNVQGALDVTSGGTTQLRYPAASPGALGVTASSVPGNTVTDASVHGAHVDIAAPGQSILTLGLNTGDCVYAADAPATSYATGYISAAAALVAAEFPKETPEQWAYRLTATALRGNPDQRSDVSGWGVVQPFQALTMVPGPDTRGPASPFFDTSGEAEPAPPIAVEPPGNQHAVDLDRVVLIGVCAFGSLALVGSVVAFRNRGARARG</sequence>
<dbReference type="GO" id="GO:0004252">
    <property type="term" value="F:serine-type endopeptidase activity"/>
    <property type="evidence" value="ECO:0007669"/>
    <property type="project" value="UniProtKB-UniRule"/>
</dbReference>
<dbReference type="InterPro" id="IPR036852">
    <property type="entry name" value="Peptidase_S8/S53_dom_sf"/>
</dbReference>
<feature type="domain" description="Peptidase S8/S53" evidence="7">
    <location>
        <begin position="45"/>
        <end position="314"/>
    </location>
</feature>
<feature type="active site" description="Charge relay system" evidence="5">
    <location>
        <position position="54"/>
    </location>
</feature>
<dbReference type="Gene3D" id="3.40.50.200">
    <property type="entry name" value="Peptidase S8/S53 domain"/>
    <property type="match status" value="1"/>
</dbReference>
<dbReference type="PANTHER" id="PTHR43806">
    <property type="entry name" value="PEPTIDASE S8"/>
    <property type="match status" value="1"/>
</dbReference>
<feature type="active site" description="Charge relay system" evidence="5">
    <location>
        <position position="90"/>
    </location>
</feature>
<gene>
    <name evidence="8" type="ORF">FVP60_05050</name>
</gene>
<dbReference type="InterPro" id="IPR000209">
    <property type="entry name" value="Peptidase_S8/S53_dom"/>
</dbReference>
<dbReference type="PANTHER" id="PTHR43806:SF11">
    <property type="entry name" value="CEREVISIN-RELATED"/>
    <property type="match status" value="1"/>
</dbReference>
<comment type="similarity">
    <text evidence="1 5">Belongs to the peptidase S8 family.</text>
</comment>
<keyword evidence="2 5" id="KW-0645">Protease</keyword>
<dbReference type="InterPro" id="IPR023827">
    <property type="entry name" value="Peptidase_S8_Asp-AS"/>
</dbReference>
<dbReference type="PROSITE" id="PS00136">
    <property type="entry name" value="SUBTILASE_ASP"/>
    <property type="match status" value="1"/>
</dbReference>
<proteinExistence type="inferred from homology"/>
<keyword evidence="4 5" id="KW-0720">Serine protease</keyword>
<dbReference type="GO" id="GO:0006508">
    <property type="term" value="P:proteolysis"/>
    <property type="evidence" value="ECO:0007669"/>
    <property type="project" value="UniProtKB-KW"/>
</dbReference>
<dbReference type="OrthoDB" id="9813435at2"/>
<keyword evidence="6" id="KW-1133">Transmembrane helix</keyword>
<dbReference type="EMBL" id="VRSW01000001">
    <property type="protein sequence ID" value="TXK06329.1"/>
    <property type="molecule type" value="Genomic_DNA"/>
</dbReference>
<evidence type="ECO:0000256" key="3">
    <source>
        <dbReference type="ARBA" id="ARBA00022801"/>
    </source>
</evidence>
<comment type="caution">
    <text evidence="8">The sequence shown here is derived from an EMBL/GenBank/DDBJ whole genome shotgun (WGS) entry which is preliminary data.</text>
</comment>
<organism evidence="8 9">
    <name type="scientific">Microbacterium mitrae</name>
    <dbReference type="NCBI Taxonomy" id="664640"/>
    <lineage>
        <taxon>Bacteria</taxon>
        <taxon>Bacillati</taxon>
        <taxon>Actinomycetota</taxon>
        <taxon>Actinomycetes</taxon>
        <taxon>Micrococcales</taxon>
        <taxon>Microbacteriaceae</taxon>
        <taxon>Microbacterium</taxon>
    </lineage>
</organism>
<dbReference type="InterPro" id="IPR022398">
    <property type="entry name" value="Peptidase_S8_His-AS"/>
</dbReference>
<dbReference type="Pfam" id="PF00082">
    <property type="entry name" value="Peptidase_S8"/>
    <property type="match status" value="1"/>
</dbReference>
<keyword evidence="6" id="KW-0812">Transmembrane</keyword>
<evidence type="ECO:0000256" key="5">
    <source>
        <dbReference type="PROSITE-ProRule" id="PRU01240"/>
    </source>
</evidence>
<reference evidence="8 9" key="1">
    <citation type="submission" date="2019-08" db="EMBL/GenBank/DDBJ databases">
        <authorList>
            <person name="Dong K."/>
        </authorList>
    </citation>
    <scope>NUCLEOTIDE SEQUENCE [LARGE SCALE GENOMIC DNA]</scope>
    <source>
        <strain evidence="8 9">M4-8</strain>
    </source>
</reference>
<evidence type="ECO:0000313" key="8">
    <source>
        <dbReference type="EMBL" id="TXK06329.1"/>
    </source>
</evidence>
<evidence type="ECO:0000256" key="6">
    <source>
        <dbReference type="SAM" id="Phobius"/>
    </source>
</evidence>
<evidence type="ECO:0000313" key="9">
    <source>
        <dbReference type="Proteomes" id="UP000321196"/>
    </source>
</evidence>
<keyword evidence="3 5" id="KW-0378">Hydrolase</keyword>
<dbReference type="Proteomes" id="UP000321196">
    <property type="component" value="Unassembled WGS sequence"/>
</dbReference>
<evidence type="ECO:0000256" key="4">
    <source>
        <dbReference type="ARBA" id="ARBA00022825"/>
    </source>
</evidence>
<dbReference type="SUPFAM" id="SSF52743">
    <property type="entry name" value="Subtilisin-like"/>
    <property type="match status" value="1"/>
</dbReference>
<dbReference type="PROSITE" id="PS51892">
    <property type="entry name" value="SUBTILASE"/>
    <property type="match status" value="1"/>
</dbReference>
<keyword evidence="6" id="KW-0472">Membrane</keyword>
<evidence type="ECO:0000256" key="1">
    <source>
        <dbReference type="ARBA" id="ARBA00011073"/>
    </source>
</evidence>
<protein>
    <submittedName>
        <fullName evidence="8">S8 family serine peptidase</fullName>
    </submittedName>
</protein>
<name>A0A5C8HSN3_9MICO</name>